<name>A0A5C5WKE4_9BACT</name>
<dbReference type="InterPro" id="IPR011478">
    <property type="entry name" value="DUF1585"/>
</dbReference>
<dbReference type="RefSeq" id="WP_146516224.1">
    <property type="nucleotide sequence ID" value="NZ_SJPI01000002.1"/>
</dbReference>
<dbReference type="InterPro" id="IPR013036">
    <property type="entry name" value="DUF1587"/>
</dbReference>
<dbReference type="Proteomes" id="UP000316598">
    <property type="component" value="Unassembled WGS sequence"/>
</dbReference>
<evidence type="ECO:0000259" key="2">
    <source>
        <dbReference type="Pfam" id="PF07624"/>
    </source>
</evidence>
<evidence type="ECO:0000313" key="9">
    <source>
        <dbReference type="Proteomes" id="UP000316598"/>
    </source>
</evidence>
<evidence type="ECO:0000259" key="4">
    <source>
        <dbReference type="Pfam" id="PF07627"/>
    </source>
</evidence>
<protein>
    <recommendedName>
        <fullName evidence="10">Planctomycete cytochrome C</fullName>
    </recommendedName>
</protein>
<evidence type="ECO:0000259" key="6">
    <source>
        <dbReference type="Pfam" id="PF07635"/>
    </source>
</evidence>
<dbReference type="Pfam" id="PF07637">
    <property type="entry name" value="PSD5"/>
    <property type="match status" value="1"/>
</dbReference>
<comment type="caution">
    <text evidence="8">The sequence shown here is derived from an EMBL/GenBank/DDBJ whole genome shotgun (WGS) entry which is preliminary data.</text>
</comment>
<dbReference type="AlphaFoldDB" id="A0A5C5WKE4"/>
<dbReference type="Pfam" id="PF07624">
    <property type="entry name" value="PSD2"/>
    <property type="match status" value="1"/>
</dbReference>
<feature type="domain" description="DUF1595" evidence="7">
    <location>
        <begin position="377"/>
        <end position="433"/>
    </location>
</feature>
<dbReference type="Pfam" id="PF07626">
    <property type="entry name" value="PSD3"/>
    <property type="match status" value="1"/>
</dbReference>
<feature type="domain" description="DUF1588" evidence="4">
    <location>
        <begin position="587"/>
        <end position="683"/>
    </location>
</feature>
<evidence type="ECO:0000259" key="7">
    <source>
        <dbReference type="Pfam" id="PF07637"/>
    </source>
</evidence>
<feature type="domain" description="DUF1585" evidence="2">
    <location>
        <begin position="715"/>
        <end position="788"/>
    </location>
</feature>
<dbReference type="Pfam" id="PF07635">
    <property type="entry name" value="PSCyt1"/>
    <property type="match status" value="1"/>
</dbReference>
<dbReference type="Pfam" id="PF07627">
    <property type="entry name" value="PSCyt3"/>
    <property type="match status" value="1"/>
</dbReference>
<dbReference type="InterPro" id="IPR011429">
    <property type="entry name" value="Cyt_c_Planctomycete-type"/>
</dbReference>
<evidence type="ECO:0000259" key="5">
    <source>
        <dbReference type="Pfam" id="PF07631"/>
    </source>
</evidence>
<feature type="chain" id="PRO_5023125858" description="Planctomycete cytochrome C" evidence="1">
    <location>
        <begin position="25"/>
        <end position="791"/>
    </location>
</feature>
<sequence precursor="true">MILRSTYVALLVVTFCGFCAPADAFDDQVSALIEKSCIDCHDASTDTELNFDSLGHDLSDAATFHAWERVFERVSKGEMPPATAERPEARLVGVALASLKKSLLHASTDQQRRVGRVPARRLTKTELSYTLRDLLKIQSDVTSDVPDEVESGSFDTVGANQRISAVHMESYLKAANQALDIAINLDRNPFKARANDFGYLDEWHEKPLNLGGSVTRKLPNHVGYALFRDLDYLTHFQFPVAVPGTHRISAEVAAFQTASDVTAKLIVKDQSGSARLIKAIDVPPGDPKPIVVETFLQPGDIPYLTLDLGPNNFGVFAAGGAKHYRGPGLAVFSQKVEGPVFASWPPPSTYALFRDAEIQSKGDRFEVRSNDDALSTLRNQVADFAPRAFRRPVTDDEIDRFVELAKPAINEGRDLVSASRIVLCSILSSPQFLLFEGEPGRINDYAFASRLSYFLWKSMPDDELFSLAAEGKLSGNVLTAQIDRMLDDEKSQRFVQDFLGQWMRLNKINATTPDEKLYPEYDELLANAISQEPELFFAQLIRSNLSIRELIDSDFTFLNSRLAKLYGIEGVEGLEFRKVQLPANSPRGGILTQAATLKTTANGTTTSPVTRGNFVLTNFLGTPPSPPPAGIGSIEPDTRGKTTIREILAAHRNIETCNQCHREIDPPGFALESFDPIGQFRTHYRVSGSGGFLAAFSGATFHDGPQVDASGTTADGEHFDGIEEFKQHLVREEDQVARHFVSQLIAYSTGSEIQFADRMTVDGILEQSKNNQYRVRDIIHAVIQSEVFRIK</sequence>
<reference evidence="8 9" key="1">
    <citation type="submission" date="2019-02" db="EMBL/GenBank/DDBJ databases">
        <title>Deep-cultivation of Planctomycetes and their phenomic and genomic characterization uncovers novel biology.</title>
        <authorList>
            <person name="Wiegand S."/>
            <person name="Jogler M."/>
            <person name="Boedeker C."/>
            <person name="Pinto D."/>
            <person name="Vollmers J."/>
            <person name="Rivas-Marin E."/>
            <person name="Kohn T."/>
            <person name="Peeters S.H."/>
            <person name="Heuer A."/>
            <person name="Rast P."/>
            <person name="Oberbeckmann S."/>
            <person name="Bunk B."/>
            <person name="Jeske O."/>
            <person name="Meyerdierks A."/>
            <person name="Storesund J.E."/>
            <person name="Kallscheuer N."/>
            <person name="Luecker S."/>
            <person name="Lage O.M."/>
            <person name="Pohl T."/>
            <person name="Merkel B.J."/>
            <person name="Hornburger P."/>
            <person name="Mueller R.-W."/>
            <person name="Bruemmer F."/>
            <person name="Labrenz M."/>
            <person name="Spormann A.M."/>
            <person name="Op Den Camp H."/>
            <person name="Overmann J."/>
            <person name="Amann R."/>
            <person name="Jetten M.S.M."/>
            <person name="Mascher T."/>
            <person name="Medema M.H."/>
            <person name="Devos D.P."/>
            <person name="Kaster A.-K."/>
            <person name="Ovreas L."/>
            <person name="Rohde M."/>
            <person name="Galperin M.Y."/>
            <person name="Jogler C."/>
        </authorList>
    </citation>
    <scope>NUCLEOTIDE SEQUENCE [LARGE SCALE GENOMIC DNA]</scope>
    <source>
        <strain evidence="8 9">Pla22</strain>
    </source>
</reference>
<evidence type="ECO:0000313" key="8">
    <source>
        <dbReference type="EMBL" id="TWT51120.1"/>
    </source>
</evidence>
<gene>
    <name evidence="8" type="ORF">Pla22_38970</name>
</gene>
<dbReference type="InterPro" id="IPR013039">
    <property type="entry name" value="DUF1588"/>
</dbReference>
<dbReference type="Pfam" id="PF07631">
    <property type="entry name" value="PSD4"/>
    <property type="match status" value="1"/>
</dbReference>
<evidence type="ECO:0008006" key="10">
    <source>
        <dbReference type="Google" id="ProtNLM"/>
    </source>
</evidence>
<proteinExistence type="predicted"/>
<organism evidence="8 9">
    <name type="scientific">Rubripirellula amarantea</name>
    <dbReference type="NCBI Taxonomy" id="2527999"/>
    <lineage>
        <taxon>Bacteria</taxon>
        <taxon>Pseudomonadati</taxon>
        <taxon>Planctomycetota</taxon>
        <taxon>Planctomycetia</taxon>
        <taxon>Pirellulales</taxon>
        <taxon>Pirellulaceae</taxon>
        <taxon>Rubripirellula</taxon>
    </lineage>
</organism>
<feature type="domain" description="Cytochrome C Planctomycete-type" evidence="6">
    <location>
        <begin position="37"/>
        <end position="82"/>
    </location>
</feature>
<keyword evidence="1" id="KW-0732">Signal</keyword>
<dbReference type="EMBL" id="SJPI01000002">
    <property type="protein sequence ID" value="TWT51120.1"/>
    <property type="molecule type" value="Genomic_DNA"/>
</dbReference>
<feature type="domain" description="DUF1587" evidence="3">
    <location>
        <begin position="120"/>
        <end position="183"/>
    </location>
</feature>
<feature type="domain" description="DUF1592" evidence="5">
    <location>
        <begin position="442"/>
        <end position="568"/>
    </location>
</feature>
<accession>A0A5C5WKE4</accession>
<dbReference type="InterPro" id="IPR013042">
    <property type="entry name" value="DUF1592"/>
</dbReference>
<evidence type="ECO:0000256" key="1">
    <source>
        <dbReference type="SAM" id="SignalP"/>
    </source>
</evidence>
<dbReference type="OrthoDB" id="175242at2"/>
<keyword evidence="9" id="KW-1185">Reference proteome</keyword>
<evidence type="ECO:0000259" key="3">
    <source>
        <dbReference type="Pfam" id="PF07626"/>
    </source>
</evidence>
<feature type="signal peptide" evidence="1">
    <location>
        <begin position="1"/>
        <end position="24"/>
    </location>
</feature>
<dbReference type="InterPro" id="IPR013043">
    <property type="entry name" value="DUF1595"/>
</dbReference>